<evidence type="ECO:0000313" key="2">
    <source>
        <dbReference type="EMBL" id="CRK82261.1"/>
    </source>
</evidence>
<evidence type="ECO:0000313" key="3">
    <source>
        <dbReference type="Proteomes" id="UP000199087"/>
    </source>
</evidence>
<dbReference type="PANTHER" id="PTHR33990:SF1">
    <property type="entry name" value="PROTEIN YJDN"/>
    <property type="match status" value="1"/>
</dbReference>
<name>A0A0U1NW59_9BACI</name>
<dbReference type="SUPFAM" id="SSF54593">
    <property type="entry name" value="Glyoxalase/Bleomycin resistance protein/Dihydroxybiphenyl dioxygenase"/>
    <property type="match status" value="1"/>
</dbReference>
<dbReference type="InterPro" id="IPR004360">
    <property type="entry name" value="Glyas_Fos-R_dOase_dom"/>
</dbReference>
<dbReference type="InterPro" id="IPR028973">
    <property type="entry name" value="PhnB-like"/>
</dbReference>
<protein>
    <submittedName>
        <fullName evidence="2">Glyoxalase/bleomycin resistance protein</fullName>
    </submittedName>
</protein>
<dbReference type="RefSeq" id="WP_090634087.1">
    <property type="nucleotide sequence ID" value="NZ_CVRB01000002.1"/>
</dbReference>
<dbReference type="Proteomes" id="UP000199087">
    <property type="component" value="Unassembled WGS sequence"/>
</dbReference>
<dbReference type="Pfam" id="PF00903">
    <property type="entry name" value="Glyoxalase"/>
    <property type="match status" value="1"/>
</dbReference>
<proteinExistence type="predicted"/>
<dbReference type="AlphaFoldDB" id="A0A0U1NW59"/>
<gene>
    <name evidence="2" type="ORF">BN000_02183</name>
</gene>
<accession>A0A0U1NW59</accession>
<keyword evidence="3" id="KW-1185">Reference proteome</keyword>
<dbReference type="InterPro" id="IPR029068">
    <property type="entry name" value="Glyas_Bleomycin-R_OHBP_Dase"/>
</dbReference>
<evidence type="ECO:0000259" key="1">
    <source>
        <dbReference type="Pfam" id="PF00903"/>
    </source>
</evidence>
<dbReference type="Gene3D" id="3.10.180.10">
    <property type="entry name" value="2,3-Dihydroxybiphenyl 1,2-Dioxygenase, domain 1"/>
    <property type="match status" value="1"/>
</dbReference>
<dbReference type="OrthoDB" id="9795306at2"/>
<sequence>MILGIYPYLVTNGNGQEAVKFYENALDAKVLYVQTFGDMPKNPERPTPEEVKDLVLNAHLKVGNTDLMLSDTFPGNPYQLGSQVTIAINISDVEKTKEVFGKLQDGGQVHMPLQETFWSPLYGQVTDKFGVMWQISTVAAENK</sequence>
<dbReference type="STRING" id="1499688.BN000_02183"/>
<dbReference type="CDD" id="cd06588">
    <property type="entry name" value="PhnB_like"/>
    <property type="match status" value="1"/>
</dbReference>
<reference evidence="3" key="1">
    <citation type="submission" date="2015-05" db="EMBL/GenBank/DDBJ databases">
        <authorList>
            <person name="Urmite Genomes"/>
        </authorList>
    </citation>
    <scope>NUCLEOTIDE SEQUENCE [LARGE SCALE GENOMIC DNA]</scope>
    <source>
        <strain evidence="3">LF1</strain>
    </source>
</reference>
<organism evidence="2 3">
    <name type="scientific">Neobacillus massiliamazoniensis</name>
    <dbReference type="NCBI Taxonomy" id="1499688"/>
    <lineage>
        <taxon>Bacteria</taxon>
        <taxon>Bacillati</taxon>
        <taxon>Bacillota</taxon>
        <taxon>Bacilli</taxon>
        <taxon>Bacillales</taxon>
        <taxon>Bacillaceae</taxon>
        <taxon>Neobacillus</taxon>
    </lineage>
</organism>
<feature type="domain" description="Glyoxalase/fosfomycin resistance/dioxygenase" evidence="1">
    <location>
        <begin position="9"/>
        <end position="135"/>
    </location>
</feature>
<dbReference type="PANTHER" id="PTHR33990">
    <property type="entry name" value="PROTEIN YJDN-RELATED"/>
    <property type="match status" value="1"/>
</dbReference>
<dbReference type="EMBL" id="CVRB01000002">
    <property type="protein sequence ID" value="CRK82261.1"/>
    <property type="molecule type" value="Genomic_DNA"/>
</dbReference>